<dbReference type="Proteomes" id="UP000289703">
    <property type="component" value="Unassembled WGS sequence"/>
</dbReference>
<dbReference type="PROSITE" id="PS51257">
    <property type="entry name" value="PROKAR_LIPOPROTEIN"/>
    <property type="match status" value="1"/>
</dbReference>
<accession>A0A4Q1JJS8</accession>
<dbReference type="InterPro" id="IPR048124">
    <property type="entry name" value="Tannase_B"/>
</dbReference>
<evidence type="ECO:0000259" key="1">
    <source>
        <dbReference type="Pfam" id="PF20434"/>
    </source>
</evidence>
<gene>
    <name evidence="2" type="ORF">EO244_12975</name>
</gene>
<dbReference type="InterPro" id="IPR029058">
    <property type="entry name" value="AB_hydrolase_fold"/>
</dbReference>
<dbReference type="GO" id="GO:0016787">
    <property type="term" value="F:hydrolase activity"/>
    <property type="evidence" value="ECO:0007669"/>
    <property type="project" value="UniProtKB-KW"/>
</dbReference>
<name>A0A4Q1JJS8_9BACT</name>
<protein>
    <submittedName>
        <fullName evidence="2">Alpha/beta hydrolase</fullName>
    </submittedName>
</protein>
<dbReference type="Pfam" id="PF20434">
    <property type="entry name" value="BD-FAE"/>
    <property type="match status" value="1"/>
</dbReference>
<dbReference type="Gene3D" id="3.40.50.1820">
    <property type="entry name" value="alpha/beta hydrolase"/>
    <property type="match status" value="1"/>
</dbReference>
<dbReference type="EMBL" id="SAXA01000012">
    <property type="protein sequence ID" value="RXQ91010.1"/>
    <property type="molecule type" value="Genomic_DNA"/>
</dbReference>
<feature type="domain" description="BD-FAE-like" evidence="1">
    <location>
        <begin position="137"/>
        <end position="254"/>
    </location>
</feature>
<proteinExistence type="predicted"/>
<reference evidence="2 3" key="1">
    <citation type="submission" date="2019-01" db="EMBL/GenBank/DDBJ databases">
        <title>Ancylomarina salipaludis sp. nov., isolated from a salt marsh.</title>
        <authorList>
            <person name="Yoon J.-H."/>
        </authorList>
    </citation>
    <scope>NUCLEOTIDE SEQUENCE [LARGE SCALE GENOMIC DNA]</scope>
    <source>
        <strain evidence="2 3">SHSM-M15</strain>
    </source>
</reference>
<dbReference type="NCBIfam" id="NF041556">
    <property type="entry name" value="tannase_B"/>
    <property type="match status" value="1"/>
</dbReference>
<dbReference type="RefSeq" id="WP_129255111.1">
    <property type="nucleotide sequence ID" value="NZ_SAXA01000012.1"/>
</dbReference>
<dbReference type="SUPFAM" id="SSF53474">
    <property type="entry name" value="alpha/beta-Hydrolases"/>
    <property type="match status" value="1"/>
</dbReference>
<organism evidence="2 3">
    <name type="scientific">Ancylomarina salipaludis</name>
    <dbReference type="NCBI Taxonomy" id="2501299"/>
    <lineage>
        <taxon>Bacteria</taxon>
        <taxon>Pseudomonadati</taxon>
        <taxon>Bacteroidota</taxon>
        <taxon>Bacteroidia</taxon>
        <taxon>Marinilabiliales</taxon>
        <taxon>Marinifilaceae</taxon>
        <taxon>Ancylomarina</taxon>
    </lineage>
</organism>
<keyword evidence="3" id="KW-1185">Reference proteome</keyword>
<dbReference type="OrthoDB" id="923957at2"/>
<evidence type="ECO:0000313" key="3">
    <source>
        <dbReference type="Proteomes" id="UP000289703"/>
    </source>
</evidence>
<dbReference type="InterPro" id="IPR049492">
    <property type="entry name" value="BD-FAE-like_dom"/>
</dbReference>
<sequence>MKKIFVILICVSTLAMGCKTGNKTQTDSLRIDIANYKIEELSYNGKEFKVRAYQGIIYVKKTVDSIFHSMNIYIPEEYFNGKSINGYTAETAPIFYPNQVGGYMPAEPASTTGTKFMPPLNGNIPMNPQELKERENTVIVALSHGYVVASAGARGRTNKNTDGKYFGKAPAGLIDLKAGVRYLKYNDDILPGDANKIISNGTSAGGAMSALLGATGDNPDYLPYLKEIGAAETSDAIFASSDYCPITNLDNADKAYEWQYNGINEYKSGRGANSGASKLSENQIRVSADLKSQFPKYLNSLKLTDEQGNSLKLDENGEGSFKEFMKKQVLISANKAINEGNDLSMHSWLSIRNHQAIQIDWNGYVKYMERQKTPPAFDALDLSSAENMEFGTETIDKQHFTEYSKEHSLVENSKLADAKVIKMLNPMNYIGTSNTKTVQYWRIRHGSKDKDTALAISAILTLKLRNNGFDVDYLLPWDKPHSGDYDLAELFEWIDGIVK</sequence>
<keyword evidence="2" id="KW-0378">Hydrolase</keyword>
<evidence type="ECO:0000313" key="2">
    <source>
        <dbReference type="EMBL" id="RXQ91010.1"/>
    </source>
</evidence>
<comment type="caution">
    <text evidence="2">The sequence shown here is derived from an EMBL/GenBank/DDBJ whole genome shotgun (WGS) entry which is preliminary data.</text>
</comment>
<dbReference type="AlphaFoldDB" id="A0A4Q1JJS8"/>